<comment type="caution">
    <text evidence="1">The sequence shown here is derived from an EMBL/GenBank/DDBJ whole genome shotgun (WGS) entry which is preliminary data.</text>
</comment>
<dbReference type="Proteomes" id="UP000321567">
    <property type="component" value="Unassembled WGS sequence"/>
</dbReference>
<organism evidence="1 2">
    <name type="scientific">Pararhodospirillum oryzae</name>
    <dbReference type="NCBI Taxonomy" id="478448"/>
    <lineage>
        <taxon>Bacteria</taxon>
        <taxon>Pseudomonadati</taxon>
        <taxon>Pseudomonadota</taxon>
        <taxon>Alphaproteobacteria</taxon>
        <taxon>Rhodospirillales</taxon>
        <taxon>Rhodospirillaceae</taxon>
        <taxon>Pararhodospirillum</taxon>
    </lineage>
</organism>
<proteinExistence type="predicted"/>
<accession>A0A512HAY1</accession>
<dbReference type="Pfam" id="PF04860">
    <property type="entry name" value="Phage_portal"/>
    <property type="match status" value="1"/>
</dbReference>
<dbReference type="InterPro" id="IPR006944">
    <property type="entry name" value="Phage/GTA_portal"/>
</dbReference>
<dbReference type="InterPro" id="IPR006427">
    <property type="entry name" value="Portal_HK97"/>
</dbReference>
<dbReference type="NCBIfam" id="TIGR01537">
    <property type="entry name" value="portal_HK97"/>
    <property type="match status" value="1"/>
</dbReference>
<dbReference type="EMBL" id="BJZO01000091">
    <property type="protein sequence ID" value="GEO82602.1"/>
    <property type="molecule type" value="Genomic_DNA"/>
</dbReference>
<protein>
    <submittedName>
        <fullName evidence="1">Portal protein</fullName>
    </submittedName>
</protein>
<reference evidence="1 2" key="1">
    <citation type="submission" date="2019-07" db="EMBL/GenBank/DDBJ databases">
        <title>Whole genome shotgun sequence of Rhodospirillum oryzae NBRC 107573.</title>
        <authorList>
            <person name="Hosoyama A."/>
            <person name="Uohara A."/>
            <person name="Ohji S."/>
            <person name="Ichikawa N."/>
        </authorList>
    </citation>
    <scope>NUCLEOTIDE SEQUENCE [LARGE SCALE GENOMIC DNA]</scope>
    <source>
        <strain evidence="1 2">NBRC 107573</strain>
    </source>
</reference>
<evidence type="ECO:0000313" key="2">
    <source>
        <dbReference type="Proteomes" id="UP000321567"/>
    </source>
</evidence>
<keyword evidence="2" id="KW-1185">Reference proteome</keyword>
<dbReference type="RefSeq" id="WP_170245122.1">
    <property type="nucleotide sequence ID" value="NZ_BJZO01000091.1"/>
</dbReference>
<sequence>MWPFGRNKTETRSWGELERLILAANETAAGISVSPEGALKCPVVLACVRVLSDSVAQLPLILYRRGPDGAKERATDHPLYRLLHDAPNGWTTAAEWRASMMVQALIHGDAYAVIGRARGQVVEVVQAPAGAIQTDVDLTTWEPIHRGTLADGSYRVFQPGELFRLRVPGPDPVRGLSLVNEAREAIALALQLEAYAARLFGKGARPSGALKVPGRLSPESLARLQSSIASRHGGANNAGTLVLEEGMSFEQMQFSSTDAQYIELFRHQIAQIARVFRVPLHMIQELERTTHSNAEAMGQQYLSTVLLPWLKLWEQAIARDLLNEEERGEYFAEFLVDDLVKADLASRMTAYTAAVSNGIMSPNECRALENRTPYQGGDAFHRPLNTGEAGHA</sequence>
<evidence type="ECO:0000313" key="1">
    <source>
        <dbReference type="EMBL" id="GEO82602.1"/>
    </source>
</evidence>
<name>A0A512HAY1_9PROT</name>
<gene>
    <name evidence="1" type="ORF">ROR02_27330</name>
</gene>
<dbReference type="AlphaFoldDB" id="A0A512HAY1"/>